<accession>A0ABX0IPZ7</accession>
<evidence type="ECO:0000256" key="1">
    <source>
        <dbReference type="ARBA" id="ARBA00022737"/>
    </source>
</evidence>
<dbReference type="EMBL" id="VEVQ02000003">
    <property type="protein sequence ID" value="NHN25150.1"/>
    <property type="molecule type" value="Genomic_DNA"/>
</dbReference>
<protein>
    <recommendedName>
        <fullName evidence="2">COR domain-containing protein</fullName>
    </recommendedName>
</protein>
<evidence type="ECO:0000313" key="4">
    <source>
        <dbReference type="Proteomes" id="UP000817854"/>
    </source>
</evidence>
<organism evidence="3 4">
    <name type="scientific">Flavobacterium jejuense</name>
    <dbReference type="NCBI Taxonomy" id="1544455"/>
    <lineage>
        <taxon>Bacteria</taxon>
        <taxon>Pseudomonadati</taxon>
        <taxon>Bacteroidota</taxon>
        <taxon>Flavobacteriia</taxon>
        <taxon>Flavobacteriales</taxon>
        <taxon>Flavobacteriaceae</taxon>
        <taxon>Flavobacterium</taxon>
    </lineage>
</organism>
<keyword evidence="1" id="KW-0677">Repeat</keyword>
<keyword evidence="4" id="KW-1185">Reference proteome</keyword>
<dbReference type="RefSeq" id="WP_165928858.1">
    <property type="nucleotide sequence ID" value="NZ_VEVQ02000003.1"/>
</dbReference>
<dbReference type="Proteomes" id="UP000817854">
    <property type="component" value="Unassembled WGS sequence"/>
</dbReference>
<sequence length="321" mass="38572">MKGLEGFKEKFFTISEDIISKFNYPAFYEVFWKRIQEKNKDFVTIDEINNRPHKENVIAALKVFHNMGMLLYFSEIIPSKVFCKPQILLNLLYEQVLSKKKKDRLSLDEISRATEKNTLDLKIDEIIKLLLYFDLVFEVKEEKNTFFIPQYLNPIDPYIIEFQDKIFKNCNVKIIGDNYLMSLAMLKIYSRYGNYVSKEDNRYRFWQNGIIVKKDDSLVMIKYISEKQQIEIYPEKDSDSLNLQKEIVDYILDLPENENLPKRNFENHKTKRWRDVLNFDDEDYSPHFSERIQEYDGYLEEFESRDYKKNIGGIQIFSLCL</sequence>
<comment type="caution">
    <text evidence="3">The sequence shown here is derived from an EMBL/GenBank/DDBJ whole genome shotgun (WGS) entry which is preliminary data.</text>
</comment>
<proteinExistence type="predicted"/>
<reference evidence="3" key="2">
    <citation type="submission" date="2020-02" db="EMBL/GenBank/DDBJ databases">
        <title>Flavobacterium profundi sp. nov., isolated from a deep-sea seamount.</title>
        <authorList>
            <person name="Zhang D.-C."/>
        </authorList>
    </citation>
    <scope>NUCLEOTIDE SEQUENCE</scope>
    <source>
        <strain evidence="3">EC11</strain>
    </source>
</reference>
<dbReference type="InterPro" id="IPR032171">
    <property type="entry name" value="COR-A"/>
</dbReference>
<evidence type="ECO:0000259" key="2">
    <source>
        <dbReference type="Pfam" id="PF16095"/>
    </source>
</evidence>
<gene>
    <name evidence="3" type="ORF">FIA58_005600</name>
</gene>
<name>A0ABX0IPZ7_9FLAO</name>
<dbReference type="Pfam" id="PF16095">
    <property type="entry name" value="COR-A"/>
    <property type="match status" value="1"/>
</dbReference>
<reference evidence="3" key="1">
    <citation type="submission" date="2019-05" db="EMBL/GenBank/DDBJ databases">
        <authorList>
            <person name="Lianzixin W."/>
        </authorList>
    </citation>
    <scope>NUCLEOTIDE SEQUENCE</scope>
    <source>
        <strain evidence="3">EC11</strain>
    </source>
</reference>
<feature type="domain" description="COR" evidence="2">
    <location>
        <begin position="40"/>
        <end position="152"/>
    </location>
</feature>
<evidence type="ECO:0000313" key="3">
    <source>
        <dbReference type="EMBL" id="NHN25150.1"/>
    </source>
</evidence>